<organism evidence="1">
    <name type="scientific">uncultured Caudovirales phage</name>
    <dbReference type="NCBI Taxonomy" id="2100421"/>
    <lineage>
        <taxon>Viruses</taxon>
        <taxon>Duplodnaviria</taxon>
        <taxon>Heunggongvirae</taxon>
        <taxon>Uroviricota</taxon>
        <taxon>Caudoviricetes</taxon>
        <taxon>Peduoviridae</taxon>
        <taxon>Maltschvirus</taxon>
        <taxon>Maltschvirus maltsch</taxon>
    </lineage>
</organism>
<dbReference type="InterPro" id="IPR029055">
    <property type="entry name" value="Ntn_hydrolases_N"/>
</dbReference>
<gene>
    <name evidence="1" type="ORF">UFOVP828_157</name>
</gene>
<dbReference type="SUPFAM" id="SSF56235">
    <property type="entry name" value="N-terminal nucleophile aminohydrolases (Ntn hydrolases)"/>
    <property type="match status" value="1"/>
</dbReference>
<protein>
    <submittedName>
        <fullName evidence="1">Uncharacterized protein</fullName>
    </submittedName>
</protein>
<dbReference type="EMBL" id="LR796766">
    <property type="protein sequence ID" value="CAB4164860.1"/>
    <property type="molecule type" value="Genomic_DNA"/>
</dbReference>
<proteinExistence type="predicted"/>
<evidence type="ECO:0000313" key="1">
    <source>
        <dbReference type="EMBL" id="CAB4164860.1"/>
    </source>
</evidence>
<name>A0A6J5NYY1_9CAUD</name>
<sequence>MTCIAVVRQENKIYMAGDRGASDENSMLTLKAPKVWKTGQYLIGYAGTMDGERIRLNFKPPVPEGNIDKFMYTKFLISLRDFYDRWWVDVSKDSDFGMIICVKGRIFEHSAVDMSLTEYDLDYLAMGSASEFALGSMYSTQKQKNGRNRVIQAVGAAINFSTSCTGPIDTVSI</sequence>
<reference evidence="1" key="1">
    <citation type="submission" date="2020-04" db="EMBL/GenBank/DDBJ databases">
        <authorList>
            <person name="Chiriac C."/>
            <person name="Salcher M."/>
            <person name="Ghai R."/>
            <person name="Kavagutti S V."/>
        </authorList>
    </citation>
    <scope>NUCLEOTIDE SEQUENCE</scope>
</reference>
<dbReference type="Gene3D" id="3.60.20.10">
    <property type="entry name" value="Glutamine Phosphoribosylpyrophosphate, subunit 1, domain 1"/>
    <property type="match status" value="1"/>
</dbReference>
<accession>A0A6J5NYY1</accession>